<sequence>MISFVKVIVFSFIFAIVFSIILSALNKSGLQLFVSIQKRTGELKRKKLYSDLTFIFLITLCAGVKAKYNFSDIVFGILLGLCFAIRDAIFGGFIGSDWRRGGKNW</sequence>
<evidence type="ECO:0000256" key="1">
    <source>
        <dbReference type="SAM" id="Phobius"/>
    </source>
</evidence>
<dbReference type="KEGG" id="ccb:Clocel_2574"/>
<dbReference type="RefSeq" id="WP_010075546.1">
    <property type="nucleotide sequence ID" value="NC_014393.1"/>
</dbReference>
<proteinExistence type="predicted"/>
<reference evidence="2 3" key="1">
    <citation type="submission" date="2010-08" db="EMBL/GenBank/DDBJ databases">
        <title>Complete sequence of Clostridium cellulovorans 743B.</title>
        <authorList>
            <consortium name="US DOE Joint Genome Institute"/>
            <person name="Lucas S."/>
            <person name="Copeland A."/>
            <person name="Lapidus A."/>
            <person name="Cheng J.-F."/>
            <person name="Bruce D."/>
            <person name="Goodwin L."/>
            <person name="Pitluck S."/>
            <person name="Chertkov O."/>
            <person name="Detter J.C."/>
            <person name="Han C."/>
            <person name="Tapia R."/>
            <person name="Land M."/>
            <person name="Hauser L."/>
            <person name="Chang Y.-J."/>
            <person name="Jeffries C."/>
            <person name="Kyrpides N."/>
            <person name="Ivanova N."/>
            <person name="Mikhailova N."/>
            <person name="Hemme C.L."/>
            <person name="Woyke T."/>
        </authorList>
    </citation>
    <scope>NUCLEOTIDE SEQUENCE [LARGE SCALE GENOMIC DNA]</scope>
    <source>
        <strain evidence="3">ATCC 35296 / DSM 3052 / OCM 3 / 743B</strain>
    </source>
</reference>
<dbReference type="Proteomes" id="UP000002730">
    <property type="component" value="Chromosome"/>
</dbReference>
<protein>
    <submittedName>
        <fullName evidence="2">Uncharacterized protein</fullName>
    </submittedName>
</protein>
<keyword evidence="1" id="KW-1133">Transmembrane helix</keyword>
<dbReference type="EMBL" id="CP002160">
    <property type="protein sequence ID" value="ADL52286.1"/>
    <property type="molecule type" value="Genomic_DNA"/>
</dbReference>
<keyword evidence="1" id="KW-0812">Transmembrane</keyword>
<gene>
    <name evidence="2" type="ordered locus">Clocel_2574</name>
</gene>
<name>D9SQT0_CLOC7</name>
<feature type="transmembrane region" description="Helical" evidence="1">
    <location>
        <begin position="6"/>
        <end position="27"/>
    </location>
</feature>
<dbReference type="AlphaFoldDB" id="D9SQT0"/>
<dbReference type="HOGENOM" id="CLU_2231873_0_0_9"/>
<evidence type="ECO:0000313" key="2">
    <source>
        <dbReference type="EMBL" id="ADL52286.1"/>
    </source>
</evidence>
<keyword evidence="1" id="KW-0472">Membrane</keyword>
<dbReference type="OrthoDB" id="10012209at2"/>
<accession>D9SQT0</accession>
<keyword evidence="3" id="KW-1185">Reference proteome</keyword>
<feature type="transmembrane region" description="Helical" evidence="1">
    <location>
        <begin position="73"/>
        <end position="95"/>
    </location>
</feature>
<evidence type="ECO:0000313" key="3">
    <source>
        <dbReference type="Proteomes" id="UP000002730"/>
    </source>
</evidence>
<organism evidence="2 3">
    <name type="scientific">Clostridium cellulovorans (strain ATCC 35296 / DSM 3052 / OCM 3 / 743B)</name>
    <dbReference type="NCBI Taxonomy" id="573061"/>
    <lineage>
        <taxon>Bacteria</taxon>
        <taxon>Bacillati</taxon>
        <taxon>Bacillota</taxon>
        <taxon>Clostridia</taxon>
        <taxon>Eubacteriales</taxon>
        <taxon>Clostridiaceae</taxon>
        <taxon>Clostridium</taxon>
    </lineage>
</organism>